<sequence>MMINQPPPPPAYSMPMPQPIGFEQPPPPPLNAGMHQIPTSNYVYPSGAPYATEPLVQQQARIAALNATPRPYSSGWRGYSYGDRKVAMVIIGVVAILKTLKRDKRNSIINIFQTGDSQGTFYANRKAMYLISGVFFIIFVIVFLIVLYT</sequence>
<keyword evidence="2" id="KW-0812">Transmembrane</keyword>
<organism evidence="3 4">
    <name type="scientific">Aquatica leii</name>
    <dbReference type="NCBI Taxonomy" id="1421715"/>
    <lineage>
        <taxon>Eukaryota</taxon>
        <taxon>Metazoa</taxon>
        <taxon>Ecdysozoa</taxon>
        <taxon>Arthropoda</taxon>
        <taxon>Hexapoda</taxon>
        <taxon>Insecta</taxon>
        <taxon>Pterygota</taxon>
        <taxon>Neoptera</taxon>
        <taxon>Endopterygota</taxon>
        <taxon>Coleoptera</taxon>
        <taxon>Polyphaga</taxon>
        <taxon>Elateriformia</taxon>
        <taxon>Elateroidea</taxon>
        <taxon>Lampyridae</taxon>
        <taxon>Luciolinae</taxon>
        <taxon>Aquatica</taxon>
    </lineage>
</organism>
<proteinExistence type="predicted"/>
<dbReference type="AlphaFoldDB" id="A0AAN7SKT6"/>
<dbReference type="Proteomes" id="UP001353858">
    <property type="component" value="Unassembled WGS sequence"/>
</dbReference>
<dbReference type="EMBL" id="JARPUR010000001">
    <property type="protein sequence ID" value="KAK4884519.1"/>
    <property type="molecule type" value="Genomic_DNA"/>
</dbReference>
<name>A0AAN7SKT6_9COLE</name>
<reference evidence="4" key="1">
    <citation type="submission" date="2023-01" db="EMBL/GenBank/DDBJ databases">
        <title>Key to firefly adult light organ development and bioluminescence: homeobox transcription factors regulate luciferase expression and transportation to peroxisome.</title>
        <authorList>
            <person name="Fu X."/>
        </authorList>
    </citation>
    <scope>NUCLEOTIDE SEQUENCE [LARGE SCALE GENOMIC DNA]</scope>
</reference>
<evidence type="ECO:0000256" key="1">
    <source>
        <dbReference type="SAM" id="MobiDB-lite"/>
    </source>
</evidence>
<feature type="region of interest" description="Disordered" evidence="1">
    <location>
        <begin position="1"/>
        <end position="28"/>
    </location>
</feature>
<accession>A0AAN7SKT6</accession>
<protein>
    <submittedName>
        <fullName evidence="3">Uncharacterized protein</fullName>
    </submittedName>
</protein>
<evidence type="ECO:0000313" key="3">
    <source>
        <dbReference type="EMBL" id="KAK4884519.1"/>
    </source>
</evidence>
<keyword evidence="4" id="KW-1185">Reference proteome</keyword>
<keyword evidence="2" id="KW-1133">Transmembrane helix</keyword>
<evidence type="ECO:0000313" key="4">
    <source>
        <dbReference type="Proteomes" id="UP001353858"/>
    </source>
</evidence>
<comment type="caution">
    <text evidence="3">The sequence shown here is derived from an EMBL/GenBank/DDBJ whole genome shotgun (WGS) entry which is preliminary data.</text>
</comment>
<keyword evidence="2" id="KW-0472">Membrane</keyword>
<gene>
    <name evidence="3" type="ORF">RN001_000790</name>
</gene>
<evidence type="ECO:0000256" key="2">
    <source>
        <dbReference type="SAM" id="Phobius"/>
    </source>
</evidence>
<feature type="transmembrane region" description="Helical" evidence="2">
    <location>
        <begin position="127"/>
        <end position="148"/>
    </location>
</feature>